<dbReference type="GO" id="GO:0005684">
    <property type="term" value="C:U2-type spliceosomal complex"/>
    <property type="evidence" value="ECO:0007669"/>
    <property type="project" value="TreeGrafter"/>
</dbReference>
<keyword evidence="5" id="KW-1185">Reference proteome</keyword>
<dbReference type="OrthoDB" id="6022at2759"/>
<dbReference type="GO" id="GO:0000398">
    <property type="term" value="P:mRNA splicing, via spliceosome"/>
    <property type="evidence" value="ECO:0007669"/>
    <property type="project" value="TreeGrafter"/>
</dbReference>
<accession>A0A376B7G4</accession>
<gene>
    <name evidence="4" type="ORF">SCODWIG_02369</name>
</gene>
<sequence>MSSSLNDYLSKLYGSKKKKNESKKKTPVIKSSSKIGIMDNLDNQIIPLTQSVSNGSETEPKRKKKKTWINLNTNEIQASTSPMLNVTDDNLSLQVGKEKEESTIQGTYPKEIQKSNSQTLFRDSKGHKIKNYDSFMDELRQQELSEKSEKERYLKELNMGDIQKNLIKVSDANANATKKKHLYEIQDVEDPAALFTKGVGGKKPKDKRLSVLGRMQYNKNYPENRFGVVPGWRWDGIDRSTGFENRWFAKKNEIYEKKIQDYTLQQDF</sequence>
<evidence type="ECO:0000256" key="2">
    <source>
        <dbReference type="ARBA" id="ARBA00020644"/>
    </source>
</evidence>
<evidence type="ECO:0000256" key="1">
    <source>
        <dbReference type="ARBA" id="ARBA00011069"/>
    </source>
</evidence>
<dbReference type="InterPro" id="IPR051112">
    <property type="entry name" value="CWC26_splicing_factor"/>
</dbReference>
<dbReference type="Pfam" id="PF09736">
    <property type="entry name" value="Bud13"/>
    <property type="match status" value="1"/>
</dbReference>
<name>A0A376B7G4_9ASCO</name>
<dbReference type="AlphaFoldDB" id="A0A376B7G4"/>
<evidence type="ECO:0000313" key="4">
    <source>
        <dbReference type="EMBL" id="SSD60608.1"/>
    </source>
</evidence>
<dbReference type="GO" id="GO:0003723">
    <property type="term" value="F:RNA binding"/>
    <property type="evidence" value="ECO:0007669"/>
    <property type="project" value="TreeGrafter"/>
</dbReference>
<dbReference type="EMBL" id="UFAJ01000400">
    <property type="protein sequence ID" value="SSD60608.1"/>
    <property type="molecule type" value="Genomic_DNA"/>
</dbReference>
<dbReference type="PANTHER" id="PTHR31809">
    <property type="entry name" value="BUD13 HOMOLOG"/>
    <property type="match status" value="1"/>
</dbReference>
<organism evidence="4 5">
    <name type="scientific">Saccharomycodes ludwigii</name>
    <dbReference type="NCBI Taxonomy" id="36035"/>
    <lineage>
        <taxon>Eukaryota</taxon>
        <taxon>Fungi</taxon>
        <taxon>Dikarya</taxon>
        <taxon>Ascomycota</taxon>
        <taxon>Saccharomycotina</taxon>
        <taxon>Saccharomycetes</taxon>
        <taxon>Saccharomycodales</taxon>
        <taxon>Saccharomycodaceae</taxon>
        <taxon>Saccharomycodes</taxon>
    </lineage>
</organism>
<protein>
    <recommendedName>
        <fullName evidence="2">Pre-mRNA-splicing factor CWC26</fullName>
    </recommendedName>
</protein>
<dbReference type="Proteomes" id="UP000262825">
    <property type="component" value="Unassembled WGS sequence"/>
</dbReference>
<dbReference type="GO" id="GO:0070274">
    <property type="term" value="C:RES complex"/>
    <property type="evidence" value="ECO:0007669"/>
    <property type="project" value="TreeGrafter"/>
</dbReference>
<feature type="region of interest" description="Disordered" evidence="3">
    <location>
        <begin position="1"/>
        <end position="31"/>
    </location>
</feature>
<dbReference type="InterPro" id="IPR018609">
    <property type="entry name" value="Bud13"/>
</dbReference>
<dbReference type="VEuPathDB" id="FungiDB:SCODWIG_02369"/>
<dbReference type="PANTHER" id="PTHR31809:SF0">
    <property type="entry name" value="BUD13 HOMOLOG"/>
    <property type="match status" value="1"/>
</dbReference>
<feature type="compositionally biased region" description="Basic residues" evidence="3">
    <location>
        <begin position="14"/>
        <end position="27"/>
    </location>
</feature>
<evidence type="ECO:0000313" key="5">
    <source>
        <dbReference type="Proteomes" id="UP000262825"/>
    </source>
</evidence>
<proteinExistence type="inferred from homology"/>
<comment type="similarity">
    <text evidence="1">Belongs to the CWC26 family.</text>
</comment>
<evidence type="ECO:0000256" key="3">
    <source>
        <dbReference type="SAM" id="MobiDB-lite"/>
    </source>
</evidence>
<reference evidence="5" key="1">
    <citation type="submission" date="2018-06" db="EMBL/GenBank/DDBJ databases">
        <authorList>
            <person name="Guldener U."/>
        </authorList>
    </citation>
    <scope>NUCLEOTIDE SEQUENCE [LARGE SCALE GENOMIC DNA]</scope>
    <source>
        <strain evidence="5">UTAD17</strain>
    </source>
</reference>